<dbReference type="InterPro" id="IPR029060">
    <property type="entry name" value="PIN-like_dom_sf"/>
</dbReference>
<comment type="cofactor">
    <cofactor evidence="1">
        <name>Mg(2+)</name>
        <dbReference type="ChEBI" id="CHEBI:18420"/>
    </cofactor>
</comment>
<dbReference type="GO" id="GO:0016787">
    <property type="term" value="F:hydrolase activity"/>
    <property type="evidence" value="ECO:0007669"/>
    <property type="project" value="UniProtKB-KW"/>
</dbReference>
<evidence type="ECO:0000256" key="7">
    <source>
        <dbReference type="ARBA" id="ARBA00038093"/>
    </source>
</evidence>
<evidence type="ECO:0000256" key="1">
    <source>
        <dbReference type="ARBA" id="ARBA00001946"/>
    </source>
</evidence>
<dbReference type="SUPFAM" id="SSF88723">
    <property type="entry name" value="PIN domain-like"/>
    <property type="match status" value="1"/>
</dbReference>
<keyword evidence="4" id="KW-0479">Metal-binding</keyword>
<feature type="domain" description="PIN" evidence="8">
    <location>
        <begin position="4"/>
        <end position="125"/>
    </location>
</feature>
<evidence type="ECO:0000256" key="3">
    <source>
        <dbReference type="ARBA" id="ARBA00022722"/>
    </source>
</evidence>
<sequence>MTPVLVDANILIDIATADPQWSAWSSDTLAELGQGARLVINPLIYAELSIAHSRIEMLEAVLPEDVFHREPLPWPAAFLAGKAFLAYRRRGGARRSPLPDFYIGAHAAIRGYRLLTRDAARYRTYFPKLQVIAPD</sequence>
<evidence type="ECO:0000256" key="6">
    <source>
        <dbReference type="ARBA" id="ARBA00022842"/>
    </source>
</evidence>
<dbReference type="CDD" id="cd09854">
    <property type="entry name" value="PIN_VapC-like"/>
    <property type="match status" value="1"/>
</dbReference>
<organism evidence="9 10">
    <name type="scientific">Paracoccus homiensis</name>
    <dbReference type="NCBI Taxonomy" id="364199"/>
    <lineage>
        <taxon>Bacteria</taxon>
        <taxon>Pseudomonadati</taxon>
        <taxon>Pseudomonadota</taxon>
        <taxon>Alphaproteobacteria</taxon>
        <taxon>Rhodobacterales</taxon>
        <taxon>Paracoccaceae</taxon>
        <taxon>Paracoccus</taxon>
    </lineage>
</organism>
<evidence type="ECO:0000256" key="2">
    <source>
        <dbReference type="ARBA" id="ARBA00022649"/>
    </source>
</evidence>
<dbReference type="STRING" id="364199.SAMN04489858_104309"/>
<dbReference type="Pfam" id="PF01850">
    <property type="entry name" value="PIN"/>
    <property type="match status" value="1"/>
</dbReference>
<evidence type="ECO:0000259" key="8">
    <source>
        <dbReference type="Pfam" id="PF01850"/>
    </source>
</evidence>
<dbReference type="PANTHER" id="PTHR33653">
    <property type="entry name" value="RIBONUCLEASE VAPC2"/>
    <property type="match status" value="1"/>
</dbReference>
<proteinExistence type="inferred from homology"/>
<dbReference type="Proteomes" id="UP000199180">
    <property type="component" value="Unassembled WGS sequence"/>
</dbReference>
<keyword evidence="10" id="KW-1185">Reference proteome</keyword>
<dbReference type="PANTHER" id="PTHR33653:SF1">
    <property type="entry name" value="RIBONUCLEASE VAPC2"/>
    <property type="match status" value="1"/>
</dbReference>
<comment type="similarity">
    <text evidence="7">Belongs to the PINc/VapC protein family.</text>
</comment>
<dbReference type="InterPro" id="IPR002716">
    <property type="entry name" value="PIN_dom"/>
</dbReference>
<reference evidence="9 10" key="1">
    <citation type="submission" date="2016-10" db="EMBL/GenBank/DDBJ databases">
        <authorList>
            <person name="de Groot N.N."/>
        </authorList>
    </citation>
    <scope>NUCLEOTIDE SEQUENCE [LARGE SCALE GENOMIC DNA]</scope>
    <source>
        <strain evidence="9 10">DSM 17862</strain>
    </source>
</reference>
<protein>
    <recommendedName>
        <fullName evidence="8">PIN domain-containing protein</fullName>
    </recommendedName>
</protein>
<dbReference type="Gene3D" id="3.40.50.1010">
    <property type="entry name" value="5'-nuclease"/>
    <property type="match status" value="1"/>
</dbReference>
<evidence type="ECO:0000256" key="5">
    <source>
        <dbReference type="ARBA" id="ARBA00022801"/>
    </source>
</evidence>
<dbReference type="GO" id="GO:0004518">
    <property type="term" value="F:nuclease activity"/>
    <property type="evidence" value="ECO:0007669"/>
    <property type="project" value="UniProtKB-KW"/>
</dbReference>
<keyword evidence="2" id="KW-1277">Toxin-antitoxin system</keyword>
<accession>A0A1I0DV21</accession>
<evidence type="ECO:0000313" key="9">
    <source>
        <dbReference type="EMBL" id="SET36088.1"/>
    </source>
</evidence>
<keyword evidence="3" id="KW-0540">Nuclease</keyword>
<keyword evidence="6" id="KW-0460">Magnesium</keyword>
<name>A0A1I0DV21_9RHOB</name>
<dbReference type="InterPro" id="IPR050556">
    <property type="entry name" value="Type_II_TA_system_RNase"/>
</dbReference>
<evidence type="ECO:0000256" key="4">
    <source>
        <dbReference type="ARBA" id="ARBA00022723"/>
    </source>
</evidence>
<dbReference type="AlphaFoldDB" id="A0A1I0DV21"/>
<keyword evidence="5" id="KW-0378">Hydrolase</keyword>
<dbReference type="RefSeq" id="WP_090733981.1">
    <property type="nucleotide sequence ID" value="NZ_FOHO01000004.1"/>
</dbReference>
<gene>
    <name evidence="9" type="ORF">SAMN04489858_104309</name>
</gene>
<dbReference type="GO" id="GO:0046872">
    <property type="term" value="F:metal ion binding"/>
    <property type="evidence" value="ECO:0007669"/>
    <property type="project" value="UniProtKB-KW"/>
</dbReference>
<dbReference type="EMBL" id="FOHO01000004">
    <property type="protein sequence ID" value="SET36088.1"/>
    <property type="molecule type" value="Genomic_DNA"/>
</dbReference>
<evidence type="ECO:0000313" key="10">
    <source>
        <dbReference type="Proteomes" id="UP000199180"/>
    </source>
</evidence>
<dbReference type="OrthoDB" id="9800524at2"/>